<dbReference type="OrthoDB" id="9794294at2"/>
<dbReference type="InterPro" id="IPR002502">
    <property type="entry name" value="Amidase_domain"/>
</dbReference>
<evidence type="ECO:0000256" key="3">
    <source>
        <dbReference type="ARBA" id="ARBA00022801"/>
    </source>
</evidence>
<keyword evidence="7" id="KW-1185">Reference proteome</keyword>
<sequence length="284" mass="31796">MNKKTTLALTALVALGANNCISKNVQAINYRSSNYTNQKNHFSYGPTINGVPVKKQLITTNYDKGVNITPKYIVIHDTDNTDVGANAQANRDYFENHPNVKSSAHYVIDEANIIQALNDTSKGWHSGEVYNPKSNNSNSIAIELCVNKDNDFNKTLKNGIALTRYLMNKYNIPAENVIRHHDVTGKICPKVMMKNGAELWNYFKKSIEIGTNTSSFKANAKIIGVKTNLNVRNTPNIKGTILGYILNNDKIEVISSGQNWYKVKYNTYSGIRTGYISADYVRFL</sequence>
<dbReference type="EC" id="3.5.1.28" evidence="2"/>
<dbReference type="AlphaFoldDB" id="A0A4U9RF63"/>
<dbReference type="GO" id="GO:0009254">
    <property type="term" value="P:peptidoglycan turnover"/>
    <property type="evidence" value="ECO:0007669"/>
    <property type="project" value="TreeGrafter"/>
</dbReference>
<dbReference type="Pfam" id="PF08239">
    <property type="entry name" value="SH3_3"/>
    <property type="match status" value="1"/>
</dbReference>
<keyword evidence="4" id="KW-0961">Cell wall biogenesis/degradation</keyword>
<dbReference type="CDD" id="cd06583">
    <property type="entry name" value="PGRP"/>
    <property type="match status" value="1"/>
</dbReference>
<keyword evidence="3 6" id="KW-0378">Hydrolase</keyword>
<dbReference type="SUPFAM" id="SSF55846">
    <property type="entry name" value="N-acetylmuramoyl-L-alanine amidase-like"/>
    <property type="match status" value="1"/>
</dbReference>
<evidence type="ECO:0000259" key="5">
    <source>
        <dbReference type="PROSITE" id="PS51781"/>
    </source>
</evidence>
<accession>A0A4U9RF63</accession>
<dbReference type="RefSeq" id="WP_138210248.1">
    <property type="nucleotide sequence ID" value="NZ_CBCRUQ010000018.1"/>
</dbReference>
<evidence type="ECO:0000256" key="4">
    <source>
        <dbReference type="ARBA" id="ARBA00023316"/>
    </source>
</evidence>
<dbReference type="InterPro" id="IPR003646">
    <property type="entry name" value="SH3-like_bac-type"/>
</dbReference>
<feature type="domain" description="SH3b" evidence="5">
    <location>
        <begin position="218"/>
        <end position="284"/>
    </location>
</feature>
<dbReference type="InterPro" id="IPR036505">
    <property type="entry name" value="Amidase/PGRP_sf"/>
</dbReference>
<dbReference type="PROSITE" id="PS51781">
    <property type="entry name" value="SH3B"/>
    <property type="match status" value="1"/>
</dbReference>
<comment type="catalytic activity">
    <reaction evidence="1">
        <text>Hydrolyzes the link between N-acetylmuramoyl residues and L-amino acid residues in certain cell-wall glycopeptides.</text>
        <dbReference type="EC" id="3.5.1.28"/>
    </reaction>
</comment>
<proteinExistence type="predicted"/>
<protein>
    <recommendedName>
        <fullName evidence="2">N-acetylmuramoyl-L-alanine amidase</fullName>
        <ecNumber evidence="2">3.5.1.28</ecNumber>
    </recommendedName>
</protein>
<dbReference type="InterPro" id="IPR051206">
    <property type="entry name" value="NAMLAA_amidase_2"/>
</dbReference>
<dbReference type="Pfam" id="PF01510">
    <property type="entry name" value="Amidase_2"/>
    <property type="match status" value="1"/>
</dbReference>
<dbReference type="EMBL" id="LR590481">
    <property type="protein sequence ID" value="VTQ90502.1"/>
    <property type="molecule type" value="Genomic_DNA"/>
</dbReference>
<evidence type="ECO:0000313" key="7">
    <source>
        <dbReference type="Proteomes" id="UP000308489"/>
    </source>
</evidence>
<dbReference type="Gene3D" id="2.30.30.40">
    <property type="entry name" value="SH3 Domains"/>
    <property type="match status" value="1"/>
</dbReference>
<dbReference type="Proteomes" id="UP000308489">
    <property type="component" value="Chromosome 1"/>
</dbReference>
<dbReference type="Gene3D" id="3.40.80.10">
    <property type="entry name" value="Peptidoglycan recognition protein-like"/>
    <property type="match status" value="1"/>
</dbReference>
<gene>
    <name evidence="6" type="primary">entD</name>
    <name evidence="6" type="ORF">NCTC503_01613</name>
</gene>
<organism evidence="6 7">
    <name type="scientific">Hathewaya histolytica</name>
    <name type="common">Clostridium histolyticum</name>
    <dbReference type="NCBI Taxonomy" id="1498"/>
    <lineage>
        <taxon>Bacteria</taxon>
        <taxon>Bacillati</taxon>
        <taxon>Bacillota</taxon>
        <taxon>Clostridia</taxon>
        <taxon>Eubacteriales</taxon>
        <taxon>Clostridiaceae</taxon>
        <taxon>Hathewaya</taxon>
    </lineage>
</organism>
<dbReference type="GO" id="GO:0071555">
    <property type="term" value="P:cell wall organization"/>
    <property type="evidence" value="ECO:0007669"/>
    <property type="project" value="UniProtKB-KW"/>
</dbReference>
<evidence type="ECO:0000256" key="2">
    <source>
        <dbReference type="ARBA" id="ARBA00011901"/>
    </source>
</evidence>
<dbReference type="PANTHER" id="PTHR30417:SF1">
    <property type="entry name" value="N-ACETYLMURAMOYL-L-ALANINE AMIDASE AMID"/>
    <property type="match status" value="1"/>
</dbReference>
<evidence type="ECO:0000256" key="1">
    <source>
        <dbReference type="ARBA" id="ARBA00001561"/>
    </source>
</evidence>
<dbReference type="GO" id="GO:0008745">
    <property type="term" value="F:N-acetylmuramoyl-L-alanine amidase activity"/>
    <property type="evidence" value="ECO:0007669"/>
    <property type="project" value="UniProtKB-EC"/>
</dbReference>
<dbReference type="SMART" id="SM00644">
    <property type="entry name" value="Ami_2"/>
    <property type="match status" value="1"/>
</dbReference>
<reference evidence="6 7" key="1">
    <citation type="submission" date="2019-05" db="EMBL/GenBank/DDBJ databases">
        <authorList>
            <consortium name="Pathogen Informatics"/>
        </authorList>
    </citation>
    <scope>NUCLEOTIDE SEQUENCE [LARGE SCALE GENOMIC DNA]</scope>
    <source>
        <strain evidence="6 7">NCTC503</strain>
    </source>
</reference>
<evidence type="ECO:0000313" key="6">
    <source>
        <dbReference type="EMBL" id="VTQ90502.1"/>
    </source>
</evidence>
<dbReference type="KEGG" id="hhw:NCTC503_01613"/>
<name>A0A4U9RF63_HATHI</name>
<dbReference type="GO" id="GO:0009253">
    <property type="term" value="P:peptidoglycan catabolic process"/>
    <property type="evidence" value="ECO:0007669"/>
    <property type="project" value="InterPro"/>
</dbReference>
<dbReference type="PANTHER" id="PTHR30417">
    <property type="entry name" value="N-ACETYLMURAMOYL-L-ALANINE AMIDASE AMID"/>
    <property type="match status" value="1"/>
</dbReference>